<keyword evidence="6" id="KW-0325">Glycoprotein</keyword>
<dbReference type="OrthoDB" id="2121828at2759"/>
<evidence type="ECO:0000259" key="8">
    <source>
        <dbReference type="Pfam" id="PF07731"/>
    </source>
</evidence>
<dbReference type="CDD" id="cd13903">
    <property type="entry name" value="CuRO_3_Tv-LCC_like"/>
    <property type="match status" value="1"/>
</dbReference>
<name>A0A1B7MTV6_9AGAM</name>
<dbReference type="PROSITE" id="PS00079">
    <property type="entry name" value="MULTICOPPER_OXIDASE1"/>
    <property type="match status" value="2"/>
</dbReference>
<evidence type="ECO:0000256" key="4">
    <source>
        <dbReference type="ARBA" id="ARBA00023008"/>
    </source>
</evidence>
<gene>
    <name evidence="10" type="ORF">K503DRAFT_772922</name>
</gene>
<dbReference type="Gene3D" id="2.60.40.420">
    <property type="entry name" value="Cupredoxins - blue copper proteins"/>
    <property type="match status" value="3"/>
</dbReference>
<feature type="domain" description="Plastocyanin-like" evidence="7">
    <location>
        <begin position="125"/>
        <end position="268"/>
    </location>
</feature>
<dbReference type="Proteomes" id="UP000092154">
    <property type="component" value="Unassembled WGS sequence"/>
</dbReference>
<protein>
    <submittedName>
        <fullName evidence="10">Laccase</fullName>
    </submittedName>
</protein>
<dbReference type="SUPFAM" id="SSF49503">
    <property type="entry name" value="Cupredoxins"/>
    <property type="match status" value="3"/>
</dbReference>
<accession>A0A1B7MTV6</accession>
<dbReference type="FunFam" id="2.60.40.420:FF:000045">
    <property type="entry name" value="Laccase 2"/>
    <property type="match status" value="1"/>
</dbReference>
<feature type="domain" description="Plastocyanin-like" evidence="8">
    <location>
        <begin position="330"/>
        <end position="452"/>
    </location>
</feature>
<dbReference type="InterPro" id="IPR008972">
    <property type="entry name" value="Cupredoxin"/>
</dbReference>
<dbReference type="GO" id="GO:0005507">
    <property type="term" value="F:copper ion binding"/>
    <property type="evidence" value="ECO:0007669"/>
    <property type="project" value="InterPro"/>
</dbReference>
<evidence type="ECO:0000256" key="5">
    <source>
        <dbReference type="ARBA" id="ARBA00023157"/>
    </source>
</evidence>
<reference evidence="10 11" key="1">
    <citation type="submission" date="2016-06" db="EMBL/GenBank/DDBJ databases">
        <title>Comparative genomics of the ectomycorrhizal sister species Rhizopogon vinicolor and Rhizopogon vesiculosus (Basidiomycota: Boletales) reveals a divergence of the mating type B locus.</title>
        <authorList>
            <consortium name="DOE Joint Genome Institute"/>
            <person name="Mujic A.B."/>
            <person name="Kuo A."/>
            <person name="Tritt A."/>
            <person name="Lipzen A."/>
            <person name="Chen C."/>
            <person name="Johnson J."/>
            <person name="Sharma A."/>
            <person name="Barry K."/>
            <person name="Grigoriev I.V."/>
            <person name="Spatafora J.W."/>
        </authorList>
    </citation>
    <scope>NUCLEOTIDE SEQUENCE [LARGE SCALE GENOMIC DNA]</scope>
    <source>
        <strain evidence="10 11">AM-OR11-026</strain>
    </source>
</reference>
<keyword evidence="3" id="KW-0560">Oxidoreductase</keyword>
<keyword evidence="11" id="KW-1185">Reference proteome</keyword>
<feature type="domain" description="Plastocyanin-like" evidence="9">
    <location>
        <begin position="7"/>
        <end position="112"/>
    </location>
</feature>
<keyword evidence="5" id="KW-1015">Disulfide bond</keyword>
<dbReference type="EMBL" id="KV448448">
    <property type="protein sequence ID" value="OAX36026.1"/>
    <property type="molecule type" value="Genomic_DNA"/>
</dbReference>
<evidence type="ECO:0000259" key="7">
    <source>
        <dbReference type="Pfam" id="PF00394"/>
    </source>
</evidence>
<dbReference type="PANTHER" id="PTHR11709:SF511">
    <property type="entry name" value="LACCASE"/>
    <property type="match status" value="1"/>
</dbReference>
<evidence type="ECO:0000259" key="9">
    <source>
        <dbReference type="Pfam" id="PF07732"/>
    </source>
</evidence>
<dbReference type="PANTHER" id="PTHR11709">
    <property type="entry name" value="MULTI-COPPER OXIDASE"/>
    <property type="match status" value="1"/>
</dbReference>
<dbReference type="AlphaFoldDB" id="A0A1B7MTV6"/>
<dbReference type="Pfam" id="PF07732">
    <property type="entry name" value="Cu-oxidase_3"/>
    <property type="match status" value="1"/>
</dbReference>
<evidence type="ECO:0000313" key="10">
    <source>
        <dbReference type="EMBL" id="OAX36026.1"/>
    </source>
</evidence>
<comment type="similarity">
    <text evidence="1">Belongs to the multicopper oxidase family.</text>
</comment>
<dbReference type="InParanoid" id="A0A1B7MTV6"/>
<evidence type="ECO:0000313" key="11">
    <source>
        <dbReference type="Proteomes" id="UP000092154"/>
    </source>
</evidence>
<evidence type="ECO:0000256" key="1">
    <source>
        <dbReference type="ARBA" id="ARBA00010609"/>
    </source>
</evidence>
<dbReference type="PROSITE" id="PS00080">
    <property type="entry name" value="MULTICOPPER_OXIDASE2"/>
    <property type="match status" value="1"/>
</dbReference>
<dbReference type="GO" id="GO:0016491">
    <property type="term" value="F:oxidoreductase activity"/>
    <property type="evidence" value="ECO:0007669"/>
    <property type="project" value="UniProtKB-KW"/>
</dbReference>
<proteinExistence type="inferred from homology"/>
<dbReference type="InterPro" id="IPR011706">
    <property type="entry name" value="Cu-oxidase_C"/>
</dbReference>
<evidence type="ECO:0000256" key="6">
    <source>
        <dbReference type="ARBA" id="ARBA00023180"/>
    </source>
</evidence>
<keyword evidence="4" id="KW-0186">Copper</keyword>
<keyword evidence="2" id="KW-0479">Metal-binding</keyword>
<evidence type="ECO:0000256" key="3">
    <source>
        <dbReference type="ARBA" id="ARBA00023002"/>
    </source>
</evidence>
<sequence>MALNAPTLVDGTFPGPLITAQKGDNFAIEVINQLTDDTMFKSTSIHWHGLYQNGTNYADGTSFVTQCPIAQNHSFLHTFAVPNQAGTYWYHSHYSVQYCDGLRGALVIYDPNDPLAYMYDVDDASTVITLADWYHVVAPVLRHVVGVIPTSSLINGLGRYSGGPPSELAVISVEQGKRYRMRIIAMSCDPNFLFSVDGHNFTVIEADGVLTEPLVVDQLQIFAGQRYSVVLVANKPVNNYWIRSLPSDSATVGFGGGVNSAILRYVGAPVADPITPNTRAQIPLVETDLHALINPGAPGIPGYGNADINLHLAISGGLPNFYVNGVSFQPPTVPVLLQILSGAQQASQLLPNGSVIVLEANKVVELTMSSTGLGGPHPMHLHGHSFDVVQSAGNSTFNYLNPVRRDVVNAGSNGQQMVIRWVTDNSGPWFLHCHIDWHLDMGLAVVMAESPSDTLAHNNAIPAEWDQLCPIYDSLSPEQLGAEGS</sequence>
<dbReference type="InterPro" id="IPR033138">
    <property type="entry name" value="Cu_oxidase_CS"/>
</dbReference>
<dbReference type="InterPro" id="IPR045087">
    <property type="entry name" value="Cu-oxidase_fam"/>
</dbReference>
<dbReference type="Pfam" id="PF00394">
    <property type="entry name" value="Cu-oxidase"/>
    <property type="match status" value="1"/>
</dbReference>
<dbReference type="STRING" id="1314800.A0A1B7MTV6"/>
<dbReference type="SMR" id="A0A1B7MTV6"/>
<dbReference type="InterPro" id="IPR001117">
    <property type="entry name" value="Cu-oxidase_2nd"/>
</dbReference>
<dbReference type="InterPro" id="IPR011707">
    <property type="entry name" value="Cu-oxidase-like_N"/>
</dbReference>
<dbReference type="Pfam" id="PF07731">
    <property type="entry name" value="Cu-oxidase_2"/>
    <property type="match status" value="1"/>
</dbReference>
<dbReference type="InterPro" id="IPR002355">
    <property type="entry name" value="Cu_oxidase_Cu_BS"/>
</dbReference>
<organism evidence="10 11">
    <name type="scientific">Rhizopogon vinicolor AM-OR11-026</name>
    <dbReference type="NCBI Taxonomy" id="1314800"/>
    <lineage>
        <taxon>Eukaryota</taxon>
        <taxon>Fungi</taxon>
        <taxon>Dikarya</taxon>
        <taxon>Basidiomycota</taxon>
        <taxon>Agaricomycotina</taxon>
        <taxon>Agaricomycetes</taxon>
        <taxon>Agaricomycetidae</taxon>
        <taxon>Boletales</taxon>
        <taxon>Suillineae</taxon>
        <taxon>Rhizopogonaceae</taxon>
        <taxon>Rhizopogon</taxon>
    </lineage>
</organism>
<evidence type="ECO:0000256" key="2">
    <source>
        <dbReference type="ARBA" id="ARBA00022723"/>
    </source>
</evidence>